<accession>A0A6N4PYV6</accession>
<dbReference type="Proteomes" id="UP000297239">
    <property type="component" value="Unassembled WGS sequence"/>
</dbReference>
<name>A0A6N4PYV6_9LEPT</name>
<evidence type="ECO:0000313" key="3">
    <source>
        <dbReference type="Proteomes" id="UP000297239"/>
    </source>
</evidence>
<evidence type="ECO:0000313" key="2">
    <source>
        <dbReference type="EMBL" id="TGK69985.1"/>
    </source>
</evidence>
<dbReference type="InterPro" id="IPR016187">
    <property type="entry name" value="CTDL_fold"/>
</dbReference>
<gene>
    <name evidence="2" type="ORF">EHQ18_12375</name>
</gene>
<dbReference type="Pfam" id="PF07588">
    <property type="entry name" value="DUF1554"/>
    <property type="match status" value="1"/>
</dbReference>
<proteinExistence type="predicted"/>
<dbReference type="EMBL" id="RQFF01000030">
    <property type="protein sequence ID" value="TGK69985.1"/>
    <property type="molecule type" value="Genomic_DNA"/>
</dbReference>
<dbReference type="InterPro" id="IPR016186">
    <property type="entry name" value="C-type_lectin-like/link_sf"/>
</dbReference>
<dbReference type="AlphaFoldDB" id="A0A6N4PYV6"/>
<dbReference type="SUPFAM" id="SSF56436">
    <property type="entry name" value="C-type lectin-like"/>
    <property type="match status" value="1"/>
</dbReference>
<dbReference type="OrthoDB" id="324891at2"/>
<organism evidence="2 3">
    <name type="scientific">Leptospira kanakyensis</name>
    <dbReference type="NCBI Taxonomy" id="2484968"/>
    <lineage>
        <taxon>Bacteria</taxon>
        <taxon>Pseudomonadati</taxon>
        <taxon>Spirochaetota</taxon>
        <taxon>Spirochaetia</taxon>
        <taxon>Leptospirales</taxon>
        <taxon>Leptospiraceae</taxon>
        <taxon>Leptospira</taxon>
    </lineage>
</organism>
<feature type="domain" description="DUF1554" evidence="1">
    <location>
        <begin position="64"/>
        <end position="198"/>
    </location>
</feature>
<protein>
    <submittedName>
        <fullName evidence="2">DUF1554 domain-containing protein</fullName>
    </submittedName>
</protein>
<dbReference type="Gene3D" id="3.10.100.10">
    <property type="entry name" value="Mannose-Binding Protein A, subunit A"/>
    <property type="match status" value="1"/>
</dbReference>
<evidence type="ECO:0000259" key="1">
    <source>
        <dbReference type="Pfam" id="PF07588"/>
    </source>
</evidence>
<comment type="caution">
    <text evidence="2">The sequence shown here is derived from an EMBL/GenBank/DDBJ whole genome shotgun (WGS) entry which is preliminary data.</text>
</comment>
<keyword evidence="3" id="KW-1185">Reference proteome</keyword>
<reference evidence="2" key="1">
    <citation type="journal article" date="2019" name="PLoS Negl. Trop. Dis.">
        <title>Revisiting the worldwide diversity of Leptospira species in the environment.</title>
        <authorList>
            <person name="Vincent A.T."/>
            <person name="Schiettekatte O."/>
            <person name="Bourhy P."/>
            <person name="Veyrier F.J."/>
            <person name="Picardeau M."/>
        </authorList>
    </citation>
    <scope>NUCLEOTIDE SEQUENCE [LARGE SCALE GENOMIC DNA]</scope>
    <source>
        <strain evidence="2">201800293</strain>
    </source>
</reference>
<sequence>MNRFLLACSLLFFQCTKLDLNNPNEFGTEAFWQTQSILCLTGQTTDCQTAIPVCTRCRFFSTSTSYTGARGGISGADAICMNDAKKPMLPARAVFKAFLADDVNRIACTTSDCSTGGVTENKDWVLKPNTPYYRAVDGGNFMITNSAGIFTAHLQHAESPTIVTSILTGFSTGWLSATNHCNRWTIGTTSNAGASANSVTLHSPSIGNCSSASIIFCVEQ</sequence>
<dbReference type="InterPro" id="IPR011448">
    <property type="entry name" value="DUF1554"/>
</dbReference>